<feature type="domain" description="HTH lysR-type" evidence="5">
    <location>
        <begin position="5"/>
        <end position="62"/>
    </location>
</feature>
<dbReference type="GO" id="GO:0043565">
    <property type="term" value="F:sequence-specific DNA binding"/>
    <property type="evidence" value="ECO:0007669"/>
    <property type="project" value="TreeGrafter"/>
</dbReference>
<proteinExistence type="inferred from homology"/>
<dbReference type="PANTHER" id="PTHR30537:SF58">
    <property type="entry name" value="HTH-TYPE TRANSCRIPTIONAL REGULATOR PERR"/>
    <property type="match status" value="1"/>
</dbReference>
<dbReference type="SUPFAM" id="SSF46785">
    <property type="entry name" value="Winged helix' DNA-binding domain"/>
    <property type="match status" value="1"/>
</dbReference>
<evidence type="ECO:0000259" key="5">
    <source>
        <dbReference type="PROSITE" id="PS50931"/>
    </source>
</evidence>
<dbReference type="Gene3D" id="3.40.190.10">
    <property type="entry name" value="Periplasmic binding protein-like II"/>
    <property type="match status" value="2"/>
</dbReference>
<keyword evidence="3" id="KW-0238">DNA-binding</keyword>
<dbReference type="OrthoDB" id="6787458at2"/>
<dbReference type="InterPro" id="IPR000847">
    <property type="entry name" value="LysR_HTH_N"/>
</dbReference>
<organism evidence="6 7">
    <name type="scientific">Marinobacterium aestuarii</name>
    <dbReference type="NCBI Taxonomy" id="1821621"/>
    <lineage>
        <taxon>Bacteria</taxon>
        <taxon>Pseudomonadati</taxon>
        <taxon>Pseudomonadota</taxon>
        <taxon>Gammaproteobacteria</taxon>
        <taxon>Oceanospirillales</taxon>
        <taxon>Oceanospirillaceae</taxon>
        <taxon>Marinobacterium</taxon>
    </lineage>
</organism>
<dbReference type="Pfam" id="PF00126">
    <property type="entry name" value="HTH_1"/>
    <property type="match status" value="1"/>
</dbReference>
<dbReference type="InterPro" id="IPR036388">
    <property type="entry name" value="WH-like_DNA-bd_sf"/>
</dbReference>
<gene>
    <name evidence="6" type="ORF">A8C75_17985</name>
</gene>
<dbReference type="FunFam" id="1.10.10.10:FF:000001">
    <property type="entry name" value="LysR family transcriptional regulator"/>
    <property type="match status" value="1"/>
</dbReference>
<keyword evidence="4" id="KW-0804">Transcription</keyword>
<dbReference type="STRING" id="1821621.A8C75_17985"/>
<dbReference type="GO" id="GO:0006351">
    <property type="term" value="P:DNA-templated transcription"/>
    <property type="evidence" value="ECO:0007669"/>
    <property type="project" value="TreeGrafter"/>
</dbReference>
<dbReference type="Proteomes" id="UP000078070">
    <property type="component" value="Chromosome"/>
</dbReference>
<evidence type="ECO:0000313" key="7">
    <source>
        <dbReference type="Proteomes" id="UP000078070"/>
    </source>
</evidence>
<dbReference type="CDD" id="cd08432">
    <property type="entry name" value="PBP2_GcdR_TrpI_HvrB_AmpR_like"/>
    <property type="match status" value="1"/>
</dbReference>
<dbReference type="GO" id="GO:0003700">
    <property type="term" value="F:DNA-binding transcription factor activity"/>
    <property type="evidence" value="ECO:0007669"/>
    <property type="project" value="InterPro"/>
</dbReference>
<dbReference type="InterPro" id="IPR058163">
    <property type="entry name" value="LysR-type_TF_proteobact-type"/>
</dbReference>
<keyword evidence="7" id="KW-1185">Reference proteome</keyword>
<dbReference type="InterPro" id="IPR036390">
    <property type="entry name" value="WH_DNA-bd_sf"/>
</dbReference>
<protein>
    <submittedName>
        <fullName evidence="6">LysR family transcriptional regulator</fullName>
    </submittedName>
</protein>
<evidence type="ECO:0000313" key="6">
    <source>
        <dbReference type="EMBL" id="ANG64177.1"/>
    </source>
</evidence>
<dbReference type="Gene3D" id="1.10.10.10">
    <property type="entry name" value="Winged helix-like DNA-binding domain superfamily/Winged helix DNA-binding domain"/>
    <property type="match status" value="1"/>
</dbReference>
<name>A0A1A9F1X6_9GAMM</name>
<dbReference type="PROSITE" id="PS50931">
    <property type="entry name" value="HTH_LYSR"/>
    <property type="match status" value="1"/>
</dbReference>
<reference evidence="7" key="1">
    <citation type="submission" date="2016-05" db="EMBL/GenBank/DDBJ databases">
        <authorList>
            <person name="Baek K."/>
            <person name="Yang S.-J."/>
        </authorList>
    </citation>
    <scope>NUCLEOTIDE SEQUENCE [LARGE SCALE GENOMIC DNA]</scope>
    <source>
        <strain evidence="7">ST58-10</strain>
    </source>
</reference>
<accession>A0A1A9F1X6</accession>
<dbReference type="Pfam" id="PF03466">
    <property type="entry name" value="LysR_substrate"/>
    <property type="match status" value="1"/>
</dbReference>
<keyword evidence="2" id="KW-0805">Transcription regulation</keyword>
<dbReference type="InterPro" id="IPR005119">
    <property type="entry name" value="LysR_subst-bd"/>
</dbReference>
<dbReference type="EMBL" id="CP015839">
    <property type="protein sequence ID" value="ANG64177.1"/>
    <property type="molecule type" value="Genomic_DNA"/>
</dbReference>
<sequence length="296" mass="33228">MRSLPPLTALRVFETTGKYLSFTHAARQLHVTQSAVSRQVKQLEDYLGVPLFVRLHHKLELTDAGQQLLAKLEQAFNLMEVAVQELRDPNQRQKLNLLVPPTFATRWLAPRLASFHSSFPELELSIHNSASEHSLFDCSIRFGHTAKPSHYSELLMLEQHLAVCAPDMVDKAQQLAKSNASLLHILDQGERLPVWENWLQAAGMSDQVDVSRGMEFSTLDQVINAAINGAGFAIIDRHMITRELKSGTLVAFSDIEVSGPCGYWLDINAERQGLAKVIRFSEWLREVTAESPTQAH</sequence>
<dbReference type="SUPFAM" id="SSF53850">
    <property type="entry name" value="Periplasmic binding protein-like II"/>
    <property type="match status" value="1"/>
</dbReference>
<dbReference type="AlphaFoldDB" id="A0A1A9F1X6"/>
<evidence type="ECO:0000256" key="2">
    <source>
        <dbReference type="ARBA" id="ARBA00023015"/>
    </source>
</evidence>
<dbReference type="PANTHER" id="PTHR30537">
    <property type="entry name" value="HTH-TYPE TRANSCRIPTIONAL REGULATOR"/>
    <property type="match status" value="1"/>
</dbReference>
<reference evidence="6 7" key="2">
    <citation type="journal article" date="2018" name="Int. J. Syst. Evol. Microbiol.">
        <title>Marinobacterium aestuarii sp. nov., a benzene-degrading marine bacterium isolated from estuary sediment.</title>
        <authorList>
            <person name="Bae S.S."/>
            <person name="Jung J."/>
            <person name="Chung D."/>
            <person name="Baek K."/>
        </authorList>
    </citation>
    <scope>NUCLEOTIDE SEQUENCE [LARGE SCALE GENOMIC DNA]</scope>
    <source>
        <strain evidence="6 7">ST58-10</strain>
    </source>
</reference>
<comment type="similarity">
    <text evidence="1">Belongs to the LysR transcriptional regulatory family.</text>
</comment>
<evidence type="ECO:0000256" key="1">
    <source>
        <dbReference type="ARBA" id="ARBA00009437"/>
    </source>
</evidence>
<evidence type="ECO:0000256" key="4">
    <source>
        <dbReference type="ARBA" id="ARBA00023163"/>
    </source>
</evidence>
<evidence type="ECO:0000256" key="3">
    <source>
        <dbReference type="ARBA" id="ARBA00023125"/>
    </source>
</evidence>
<dbReference type="PRINTS" id="PR00039">
    <property type="entry name" value="HTHLYSR"/>
</dbReference>
<dbReference type="RefSeq" id="WP_067385553.1">
    <property type="nucleotide sequence ID" value="NZ_CP015839.1"/>
</dbReference>
<dbReference type="KEGG" id="mars:A8C75_17985"/>